<organism evidence="1 2">
    <name type="scientific">Pseudonocardia charpentierae</name>
    <dbReference type="NCBI Taxonomy" id="3075545"/>
    <lineage>
        <taxon>Bacteria</taxon>
        <taxon>Bacillati</taxon>
        <taxon>Actinomycetota</taxon>
        <taxon>Actinomycetes</taxon>
        <taxon>Pseudonocardiales</taxon>
        <taxon>Pseudonocardiaceae</taxon>
        <taxon>Pseudonocardia</taxon>
    </lineage>
</organism>
<evidence type="ECO:0000313" key="2">
    <source>
        <dbReference type="Proteomes" id="UP001183202"/>
    </source>
</evidence>
<name>A0ABU2NJT4_9PSEU</name>
<evidence type="ECO:0000313" key="1">
    <source>
        <dbReference type="EMBL" id="MDT0352869.1"/>
    </source>
</evidence>
<dbReference type="RefSeq" id="WP_311559373.1">
    <property type="nucleotide sequence ID" value="NZ_JAVREJ010000022.1"/>
</dbReference>
<protein>
    <submittedName>
        <fullName evidence="1">DUF5994 family protein</fullName>
    </submittedName>
</protein>
<comment type="caution">
    <text evidence="1">The sequence shown here is derived from an EMBL/GenBank/DDBJ whole genome shotgun (WGS) entry which is preliminary data.</text>
</comment>
<dbReference type="InterPro" id="IPR046036">
    <property type="entry name" value="DUF5994"/>
</dbReference>
<proteinExistence type="predicted"/>
<reference evidence="2" key="1">
    <citation type="submission" date="2023-07" db="EMBL/GenBank/DDBJ databases">
        <title>30 novel species of actinomycetes from the DSMZ collection.</title>
        <authorList>
            <person name="Nouioui I."/>
        </authorList>
    </citation>
    <scope>NUCLEOTIDE SEQUENCE [LARGE SCALE GENOMIC DNA]</scope>
    <source>
        <strain evidence="2">DSM 45834</strain>
    </source>
</reference>
<dbReference type="Pfam" id="PF19457">
    <property type="entry name" value="DUF5994"/>
    <property type="match status" value="1"/>
</dbReference>
<gene>
    <name evidence="1" type="ORF">RM445_25440</name>
</gene>
<dbReference type="Proteomes" id="UP001183202">
    <property type="component" value="Unassembled WGS sequence"/>
</dbReference>
<keyword evidence="2" id="KW-1185">Reference proteome</keyword>
<dbReference type="EMBL" id="JAVREJ010000022">
    <property type="protein sequence ID" value="MDT0352869.1"/>
    <property type="molecule type" value="Genomic_DNA"/>
</dbReference>
<accession>A0ABU2NJT4</accession>
<sequence>MAAGGRSADIIVVLDHRRNIPYPHVAAIQPVVRLAFSLSPTRNYVVGGVWWPRTRDPAAELPALATAVADRLGVVHRITVNADAWDSWPHQLLIIGGRRVRLDWCTGDAHTIRLTSGASHLVLLAIPADTPAILALACLATAARDMTPPD</sequence>